<dbReference type="EMBL" id="CAJOBC010002442">
    <property type="protein sequence ID" value="CAF3733421.1"/>
    <property type="molecule type" value="Genomic_DNA"/>
</dbReference>
<dbReference type="Proteomes" id="UP000677228">
    <property type="component" value="Unassembled WGS sequence"/>
</dbReference>
<evidence type="ECO:0000313" key="4">
    <source>
        <dbReference type="EMBL" id="CAF3733421.1"/>
    </source>
</evidence>
<dbReference type="EMBL" id="CAJOBA010088998">
    <property type="protein sequence ID" value="CAF4476088.1"/>
    <property type="molecule type" value="Genomic_DNA"/>
</dbReference>
<name>A0A814DPW2_9BILA</name>
<organism evidence="2 6">
    <name type="scientific">Didymodactylos carnosus</name>
    <dbReference type="NCBI Taxonomy" id="1234261"/>
    <lineage>
        <taxon>Eukaryota</taxon>
        <taxon>Metazoa</taxon>
        <taxon>Spiralia</taxon>
        <taxon>Gnathifera</taxon>
        <taxon>Rotifera</taxon>
        <taxon>Eurotatoria</taxon>
        <taxon>Bdelloidea</taxon>
        <taxon>Philodinida</taxon>
        <taxon>Philodinidae</taxon>
        <taxon>Didymodactylos</taxon>
    </lineage>
</organism>
<dbReference type="Proteomes" id="UP000682733">
    <property type="component" value="Unassembled WGS sequence"/>
</dbReference>
<dbReference type="EMBL" id="CAJNOK010062183">
    <property type="protein sequence ID" value="CAF1640298.1"/>
    <property type="molecule type" value="Genomic_DNA"/>
</dbReference>
<feature type="transmembrane region" description="Helical" evidence="1">
    <location>
        <begin position="82"/>
        <end position="105"/>
    </location>
</feature>
<comment type="caution">
    <text evidence="2">The sequence shown here is derived from an EMBL/GenBank/DDBJ whole genome shotgun (WGS) entry which is preliminary data.</text>
</comment>
<evidence type="ECO:0000313" key="2">
    <source>
        <dbReference type="EMBL" id="CAF0958570.1"/>
    </source>
</evidence>
<evidence type="ECO:0000313" key="6">
    <source>
        <dbReference type="Proteomes" id="UP000663829"/>
    </source>
</evidence>
<accession>A0A814DPW2</accession>
<keyword evidence="1" id="KW-1133">Transmembrane helix</keyword>
<evidence type="ECO:0000256" key="1">
    <source>
        <dbReference type="SAM" id="Phobius"/>
    </source>
</evidence>
<keyword evidence="1" id="KW-0472">Membrane</keyword>
<dbReference type="Proteomes" id="UP000681722">
    <property type="component" value="Unassembled WGS sequence"/>
</dbReference>
<dbReference type="EMBL" id="CAJNOQ010002442">
    <property type="protein sequence ID" value="CAF0958570.1"/>
    <property type="molecule type" value="Genomic_DNA"/>
</dbReference>
<evidence type="ECO:0000313" key="5">
    <source>
        <dbReference type="EMBL" id="CAF4476088.1"/>
    </source>
</evidence>
<evidence type="ECO:0000313" key="3">
    <source>
        <dbReference type="EMBL" id="CAF1640298.1"/>
    </source>
</evidence>
<keyword evidence="1" id="KW-0812">Transmembrane</keyword>
<gene>
    <name evidence="2" type="ORF">GPM918_LOCUS11632</name>
    <name evidence="3" type="ORF">OVA965_LOCUS44243</name>
    <name evidence="4" type="ORF">SRO942_LOCUS11633</name>
    <name evidence="5" type="ORF">TMI583_LOCUS46928</name>
</gene>
<sequence length="171" mass="19276">MACPGQLDQYGIWNNGFDCLPINGRPRICCQSESKKECCFVDQQRSDVNDIDSDAVRSDRILLLSSSTLSSISHKTDSSYNLVMIGIGITVCLLVICLVIIIYLLKRKCTSLHSRDSRQNSDESRFSGSSKCSDNYSDYWNKTNIPPTEWTLTKLCNENIGPTSYNFYSDN</sequence>
<dbReference type="Proteomes" id="UP000663829">
    <property type="component" value="Unassembled WGS sequence"/>
</dbReference>
<reference evidence="2" key="1">
    <citation type="submission" date="2021-02" db="EMBL/GenBank/DDBJ databases">
        <authorList>
            <person name="Nowell W R."/>
        </authorList>
    </citation>
    <scope>NUCLEOTIDE SEQUENCE</scope>
</reference>
<protein>
    <submittedName>
        <fullName evidence="2">Uncharacterized protein</fullName>
    </submittedName>
</protein>
<proteinExistence type="predicted"/>
<dbReference type="OrthoDB" id="10048932at2759"/>
<keyword evidence="6" id="KW-1185">Reference proteome</keyword>
<dbReference type="AlphaFoldDB" id="A0A814DPW2"/>